<evidence type="ECO:0000313" key="2">
    <source>
        <dbReference type="Proteomes" id="UP000768646"/>
    </source>
</evidence>
<keyword evidence="2" id="KW-1185">Reference proteome</keyword>
<gene>
    <name evidence="1" type="ORF">PORY_000597</name>
</gene>
<accession>A0ACB7CD45</accession>
<name>A0ACB7CD45_9ASCO</name>
<organism evidence="1 2">
    <name type="scientific">Pneumocystis oryctolagi</name>
    <dbReference type="NCBI Taxonomy" id="42067"/>
    <lineage>
        <taxon>Eukaryota</taxon>
        <taxon>Fungi</taxon>
        <taxon>Dikarya</taxon>
        <taxon>Ascomycota</taxon>
        <taxon>Taphrinomycotina</taxon>
        <taxon>Pneumocystomycetes</taxon>
        <taxon>Pneumocystaceae</taxon>
        <taxon>Pneumocystis</taxon>
    </lineage>
</organism>
<reference evidence="1 2" key="1">
    <citation type="journal article" date="2021" name="Commun. Biol.">
        <title>Genomic insights into the host specific adaptation of the Pneumocystis genus.</title>
        <authorList>
            <person name="Cisse O.H."/>
            <person name="Ma L."/>
            <person name="Dekker J.P."/>
            <person name="Khil P.P."/>
            <person name="Youn J.-H."/>
            <person name="Brenchley J.M."/>
            <person name="Blair R."/>
            <person name="Pahar B."/>
            <person name="Chabe M."/>
            <person name="Van Rompay K.K.A."/>
            <person name="Keesler R."/>
            <person name="Sukura A."/>
            <person name="Hirsch V."/>
            <person name="Kutty G."/>
            <person name="Liu Y."/>
            <person name="Peng L."/>
            <person name="Chen J."/>
            <person name="Song J."/>
            <person name="Weissenbacher-Lang C."/>
            <person name="Xu J."/>
            <person name="Upham N.S."/>
            <person name="Stajich J.E."/>
            <person name="Cuomo C.A."/>
            <person name="Cushion M.T."/>
            <person name="Kovacs J.A."/>
        </authorList>
    </citation>
    <scope>NUCLEOTIDE SEQUENCE [LARGE SCALE GENOMIC DNA]</scope>
    <source>
        <strain evidence="1 2">RABM</strain>
    </source>
</reference>
<evidence type="ECO:0000313" key="1">
    <source>
        <dbReference type="EMBL" id="KAG4305687.1"/>
    </source>
</evidence>
<comment type="caution">
    <text evidence="1">The sequence shown here is derived from an EMBL/GenBank/DDBJ whole genome shotgun (WGS) entry which is preliminary data.</text>
</comment>
<protein>
    <submittedName>
        <fullName evidence="1">Uncharacterized protein</fullName>
    </submittedName>
</protein>
<proteinExistence type="predicted"/>
<dbReference type="EMBL" id="JABTEG010000002">
    <property type="protein sequence ID" value="KAG4305687.1"/>
    <property type="molecule type" value="Genomic_DNA"/>
</dbReference>
<sequence>MCGDNLHVWYVGNAPVGSAKCRQTDGAKVRKIKKQVFFMKARVLAGRVKRGELVDDWIWVTKEEMRRYVSKKYWEDVQAMLS</sequence>
<dbReference type="Proteomes" id="UP000768646">
    <property type="component" value="Unassembled WGS sequence"/>
</dbReference>